<dbReference type="EMBL" id="SDIL01000154">
    <property type="protein sequence ID" value="RXK35166.1"/>
    <property type="molecule type" value="Genomic_DNA"/>
</dbReference>
<name>A0A4Q1BBN8_TREME</name>
<dbReference type="Proteomes" id="UP000289152">
    <property type="component" value="Unassembled WGS sequence"/>
</dbReference>
<protein>
    <submittedName>
        <fullName evidence="1">Uncharacterized protein</fullName>
    </submittedName>
</protein>
<keyword evidence="2" id="KW-1185">Reference proteome</keyword>
<evidence type="ECO:0000313" key="2">
    <source>
        <dbReference type="Proteomes" id="UP000289152"/>
    </source>
</evidence>
<dbReference type="VEuPathDB" id="FungiDB:TREMEDRAFT_66175"/>
<organism evidence="1 2">
    <name type="scientific">Tremella mesenterica</name>
    <name type="common">Jelly fungus</name>
    <dbReference type="NCBI Taxonomy" id="5217"/>
    <lineage>
        <taxon>Eukaryota</taxon>
        <taxon>Fungi</taxon>
        <taxon>Dikarya</taxon>
        <taxon>Basidiomycota</taxon>
        <taxon>Agaricomycotina</taxon>
        <taxon>Tremellomycetes</taxon>
        <taxon>Tremellales</taxon>
        <taxon>Tremellaceae</taxon>
        <taxon>Tremella</taxon>
    </lineage>
</organism>
<proteinExistence type="predicted"/>
<comment type="caution">
    <text evidence="1">The sequence shown here is derived from an EMBL/GenBank/DDBJ whole genome shotgun (WGS) entry which is preliminary data.</text>
</comment>
<reference evidence="1 2" key="1">
    <citation type="submission" date="2016-06" db="EMBL/GenBank/DDBJ databases">
        <title>Evolution of pathogenesis and genome organization in the Tremellales.</title>
        <authorList>
            <person name="Cuomo C."/>
            <person name="Litvintseva A."/>
            <person name="Heitman J."/>
            <person name="Chen Y."/>
            <person name="Sun S."/>
            <person name="Springer D."/>
            <person name="Dromer F."/>
            <person name="Young S."/>
            <person name="Zeng Q."/>
            <person name="Chapman S."/>
            <person name="Gujja S."/>
            <person name="Saif S."/>
            <person name="Birren B."/>
        </authorList>
    </citation>
    <scope>NUCLEOTIDE SEQUENCE [LARGE SCALE GENOMIC DNA]</scope>
    <source>
        <strain evidence="1 2">ATCC 28783</strain>
    </source>
</reference>
<gene>
    <name evidence="1" type="ORF">M231_07578</name>
</gene>
<dbReference type="AlphaFoldDB" id="A0A4Q1BBN8"/>
<evidence type="ECO:0000313" key="1">
    <source>
        <dbReference type="EMBL" id="RXK35166.1"/>
    </source>
</evidence>
<dbReference type="InParanoid" id="A0A4Q1BBN8"/>
<accession>A0A4Q1BBN8</accession>
<sequence length="519" mass="59700">MDPVTTSATLATSYLSNRTASRRAYKVPAIRHNLEDFLPDSDIITLLRVDATFFEDVVPSVWAQAPVEAVLACDPKVATKEKEAFRHRLYCSCVRVIDLTESWQQTRPAPEQTLAYWSDHQYDDNTGNRRIAAPFRVEDMDQLIEICPLVKRVQIASNHRDWQTPLDITLPNQVECYLRPTPESVNLTSDEIVQARWCIDILPDHHRVVHMVYRLFWSSWSLRILPDLHPIDLPPNMTFEYETKLCISDLIGDSARSNRGWMIETTSKTSHIYDVHISLFDLTFLDCAILCSSRPESPITGFSACLYRNNSEGLDQFLSVGNHLLKLDLDLLFSVRPQSIVVIMDGVRTHMRSLKEFRFKFTIEADPQVTLWPLTWSSPENLPPSLEHVSISYFHPPTADDLETPGRLGRLVDRVLRLSDNLLRSLDCEPFVKACQKVLISMQELIPHIPLDGILVSHLPIVGVPPLEEVNRRDLAIQEILDEVRQRIEDDIVMCYAIRRRYLPWVDDNDLEDHEEITT</sequence>